<dbReference type="Pfam" id="PF00172">
    <property type="entry name" value="Zn_clus"/>
    <property type="match status" value="1"/>
</dbReference>
<dbReference type="STRING" id="1365484.W6QC89"/>
<evidence type="ECO:0000313" key="10">
    <source>
        <dbReference type="Proteomes" id="UP000030686"/>
    </source>
</evidence>
<evidence type="ECO:0000256" key="2">
    <source>
        <dbReference type="ARBA" id="ARBA00022723"/>
    </source>
</evidence>
<dbReference type="OrthoDB" id="3014581at2759"/>
<dbReference type="GO" id="GO:0003677">
    <property type="term" value="F:DNA binding"/>
    <property type="evidence" value="ECO:0007669"/>
    <property type="project" value="UniProtKB-KW"/>
</dbReference>
<dbReference type="OMA" id="VVCQHEG"/>
<evidence type="ECO:0000256" key="1">
    <source>
        <dbReference type="ARBA" id="ARBA00004123"/>
    </source>
</evidence>
<keyword evidence="5" id="KW-0804">Transcription</keyword>
<dbReference type="Gene3D" id="4.10.240.10">
    <property type="entry name" value="Zn(2)-C6 fungal-type DNA-binding domain"/>
    <property type="match status" value="1"/>
</dbReference>
<name>W6QC89_PENRF</name>
<sequence>MHGVEKQRVRSSRSRPVSCHFCRSRKLKCSRQFPCSNCTSRGKTCQLYPTTALPSSPQSQTDKLPSNYHADILVRLRRLEEIVITNGPASSPMAQDTTQASSLHSPPTPKSNQSSMIHESQSSTSAVNWLEGEISSLGSLGNIFKYEIEFRTCPIRNAVGSEPIVHKAQPMKRCIWLPLHDETKIIVEKYITEITFLHHVVHIPSVHTMVEELYCNLRESKPVKIGHVSLLLGILASTTSLWAERDMCNSIFSTVEEAVAQSTHWMRLASEMVDYSRYKHFESIEDIQAMIILIFVTANIVGITPQARHMVSTAISFGRELSLHRIDHPYNSHLDMPSPSSAKAEICRRVWWYLVATDWQMSQLSGSQKGTYSIDPRHMMTNKPCNANDEDIVDGMVGVGKPLTDPTSMSYCLQRIRLGEFCREITDCAPFGISDPGSPDYEHTKQIDGKICEFAESLPSFFSLDYRSDELPNTDPWRSPGIIIQRYIINFLLHAQRCRLHLPYLSRASKDPTYNYSRRACLEAARMVIRTERQLSLEVVPFATMRLRLPGLLYSVCVAIIVLLIDFSGSDHRQEQETEILEAFSILERAKEELPFAGRLLESLKTALRRHSASGSAVEENTITQSTAQGPGASSGLVCASPAPTSTAYPTGRSFDELLMDPALPTLDDLWQVFDENVDSGAVDWNSLFAESDTAFLSM</sequence>
<dbReference type="PANTHER" id="PTHR31001:SF90">
    <property type="entry name" value="CENTROMERE DNA-BINDING PROTEIN COMPLEX CBF3 SUBUNIT B"/>
    <property type="match status" value="1"/>
</dbReference>
<feature type="compositionally biased region" description="Polar residues" evidence="7">
    <location>
        <begin position="615"/>
        <end position="629"/>
    </location>
</feature>
<dbReference type="InterPro" id="IPR050613">
    <property type="entry name" value="Sec_Metabolite_Reg"/>
</dbReference>
<evidence type="ECO:0000259" key="8">
    <source>
        <dbReference type="PROSITE" id="PS50048"/>
    </source>
</evidence>
<dbReference type="CDD" id="cd12148">
    <property type="entry name" value="fungal_TF_MHR"/>
    <property type="match status" value="1"/>
</dbReference>
<evidence type="ECO:0000256" key="3">
    <source>
        <dbReference type="ARBA" id="ARBA00023015"/>
    </source>
</evidence>
<keyword evidence="4 9" id="KW-0238">DNA-binding</keyword>
<evidence type="ECO:0000313" key="9">
    <source>
        <dbReference type="EMBL" id="CDM33706.1"/>
    </source>
</evidence>
<keyword evidence="10" id="KW-1185">Reference proteome</keyword>
<dbReference type="PROSITE" id="PS50048">
    <property type="entry name" value="ZN2_CY6_FUNGAL_2"/>
    <property type="match status" value="1"/>
</dbReference>
<dbReference type="Pfam" id="PF04082">
    <property type="entry name" value="Fungal_trans"/>
    <property type="match status" value="1"/>
</dbReference>
<accession>W6QC89</accession>
<evidence type="ECO:0000256" key="4">
    <source>
        <dbReference type="ARBA" id="ARBA00023125"/>
    </source>
</evidence>
<reference evidence="9" key="1">
    <citation type="journal article" date="2014" name="Nat. Commun.">
        <title>Multiple recent horizontal transfers of a large genomic region in cheese making fungi.</title>
        <authorList>
            <person name="Cheeseman K."/>
            <person name="Ropars J."/>
            <person name="Renault P."/>
            <person name="Dupont J."/>
            <person name="Gouzy J."/>
            <person name="Branca A."/>
            <person name="Abraham A.L."/>
            <person name="Ceppi M."/>
            <person name="Conseiller E."/>
            <person name="Debuchy R."/>
            <person name="Malagnac F."/>
            <person name="Goarin A."/>
            <person name="Silar P."/>
            <person name="Lacoste S."/>
            <person name="Sallet E."/>
            <person name="Bensimon A."/>
            <person name="Giraud T."/>
            <person name="Brygoo Y."/>
        </authorList>
    </citation>
    <scope>NUCLEOTIDE SEQUENCE [LARGE SCALE GENOMIC DNA]</scope>
    <source>
        <strain evidence="9">FM164</strain>
    </source>
</reference>
<evidence type="ECO:0000256" key="5">
    <source>
        <dbReference type="ARBA" id="ARBA00023163"/>
    </source>
</evidence>
<dbReference type="InterPro" id="IPR036864">
    <property type="entry name" value="Zn2-C6_fun-type_DNA-bd_sf"/>
</dbReference>
<keyword evidence="6" id="KW-0539">Nucleus</keyword>
<dbReference type="Proteomes" id="UP000030686">
    <property type="component" value="Unassembled WGS sequence"/>
</dbReference>
<proteinExistence type="predicted"/>
<dbReference type="InterPro" id="IPR007219">
    <property type="entry name" value="XnlR_reg_dom"/>
</dbReference>
<comment type="subcellular location">
    <subcellularLocation>
        <location evidence="1">Nucleus</location>
    </subcellularLocation>
</comment>
<organism evidence="9 10">
    <name type="scientific">Penicillium roqueforti (strain FM164)</name>
    <dbReference type="NCBI Taxonomy" id="1365484"/>
    <lineage>
        <taxon>Eukaryota</taxon>
        <taxon>Fungi</taxon>
        <taxon>Dikarya</taxon>
        <taxon>Ascomycota</taxon>
        <taxon>Pezizomycotina</taxon>
        <taxon>Eurotiomycetes</taxon>
        <taxon>Eurotiomycetidae</taxon>
        <taxon>Eurotiales</taxon>
        <taxon>Aspergillaceae</taxon>
        <taxon>Penicillium</taxon>
    </lineage>
</organism>
<keyword evidence="3" id="KW-0805">Transcription regulation</keyword>
<dbReference type="GO" id="GO:0008270">
    <property type="term" value="F:zinc ion binding"/>
    <property type="evidence" value="ECO:0007669"/>
    <property type="project" value="InterPro"/>
</dbReference>
<dbReference type="AlphaFoldDB" id="W6QC89"/>
<dbReference type="PROSITE" id="PS00463">
    <property type="entry name" value="ZN2_CY6_FUNGAL_1"/>
    <property type="match status" value="1"/>
</dbReference>
<evidence type="ECO:0000256" key="6">
    <source>
        <dbReference type="ARBA" id="ARBA00023242"/>
    </source>
</evidence>
<feature type="region of interest" description="Disordered" evidence="7">
    <location>
        <begin position="87"/>
        <end position="118"/>
    </location>
</feature>
<feature type="region of interest" description="Disordered" evidence="7">
    <location>
        <begin position="615"/>
        <end position="635"/>
    </location>
</feature>
<dbReference type="EMBL" id="HG792017">
    <property type="protein sequence ID" value="CDM33706.1"/>
    <property type="molecule type" value="Genomic_DNA"/>
</dbReference>
<keyword evidence="2" id="KW-0479">Metal-binding</keyword>
<dbReference type="GO" id="GO:0005634">
    <property type="term" value="C:nucleus"/>
    <property type="evidence" value="ECO:0007669"/>
    <property type="project" value="UniProtKB-SubCell"/>
</dbReference>
<dbReference type="PANTHER" id="PTHR31001">
    <property type="entry name" value="UNCHARACTERIZED TRANSCRIPTIONAL REGULATORY PROTEIN"/>
    <property type="match status" value="1"/>
</dbReference>
<dbReference type="SUPFAM" id="SSF57701">
    <property type="entry name" value="Zn2/Cys6 DNA-binding domain"/>
    <property type="match status" value="1"/>
</dbReference>
<evidence type="ECO:0000256" key="7">
    <source>
        <dbReference type="SAM" id="MobiDB-lite"/>
    </source>
</evidence>
<dbReference type="SMART" id="SM00066">
    <property type="entry name" value="GAL4"/>
    <property type="match status" value="1"/>
</dbReference>
<dbReference type="InterPro" id="IPR001138">
    <property type="entry name" value="Zn2Cys6_DnaBD"/>
</dbReference>
<protein>
    <submittedName>
        <fullName evidence="9">Zn(2)-C6 fungal-type DNA-binding domain</fullName>
    </submittedName>
</protein>
<dbReference type="CDD" id="cd00067">
    <property type="entry name" value="GAL4"/>
    <property type="match status" value="1"/>
</dbReference>
<feature type="domain" description="Zn(2)-C6 fungal-type" evidence="8">
    <location>
        <begin position="18"/>
        <end position="47"/>
    </location>
</feature>
<gene>
    <name evidence="9" type="ORF">PROQFM164_S03g000430</name>
</gene>
<dbReference type="GO" id="GO:0000981">
    <property type="term" value="F:DNA-binding transcription factor activity, RNA polymerase II-specific"/>
    <property type="evidence" value="ECO:0007669"/>
    <property type="project" value="InterPro"/>
</dbReference>
<dbReference type="GO" id="GO:0006351">
    <property type="term" value="P:DNA-templated transcription"/>
    <property type="evidence" value="ECO:0007669"/>
    <property type="project" value="InterPro"/>
</dbReference>